<feature type="transmembrane region" description="Helical" evidence="6">
    <location>
        <begin position="365"/>
        <end position="385"/>
    </location>
</feature>
<feature type="transmembrane region" description="Helical" evidence="6">
    <location>
        <begin position="121"/>
        <end position="144"/>
    </location>
</feature>
<dbReference type="PANTHER" id="PTHR30250">
    <property type="entry name" value="PST FAMILY PREDICTED COLANIC ACID TRANSPORTER"/>
    <property type="match status" value="1"/>
</dbReference>
<evidence type="ECO:0000256" key="3">
    <source>
        <dbReference type="ARBA" id="ARBA00022692"/>
    </source>
</evidence>
<feature type="transmembrane region" description="Helical" evidence="6">
    <location>
        <begin position="156"/>
        <end position="176"/>
    </location>
</feature>
<accession>A0A2R8CNB3</accession>
<keyword evidence="5 6" id="KW-0472">Membrane</keyword>
<feature type="transmembrane region" description="Helical" evidence="6">
    <location>
        <begin position="188"/>
        <end position="210"/>
    </location>
</feature>
<feature type="transmembrane region" description="Helical" evidence="6">
    <location>
        <begin position="340"/>
        <end position="359"/>
    </location>
</feature>
<name>A0A2R8CNB3_9GAMM</name>
<proteinExistence type="predicted"/>
<feature type="transmembrane region" description="Helical" evidence="6">
    <location>
        <begin position="230"/>
        <end position="253"/>
    </location>
</feature>
<dbReference type="InterPro" id="IPR050833">
    <property type="entry name" value="Poly_Biosynth_Transport"/>
</dbReference>
<dbReference type="RefSeq" id="WP_108843171.1">
    <property type="nucleotide sequence ID" value="NZ_ONZI01000003.1"/>
</dbReference>
<organism evidence="7 8">
    <name type="scientific">Kushneria phyllosphaerae</name>
    <dbReference type="NCBI Taxonomy" id="2100822"/>
    <lineage>
        <taxon>Bacteria</taxon>
        <taxon>Pseudomonadati</taxon>
        <taxon>Pseudomonadota</taxon>
        <taxon>Gammaproteobacteria</taxon>
        <taxon>Oceanospirillales</taxon>
        <taxon>Halomonadaceae</taxon>
        <taxon>Kushneria</taxon>
    </lineage>
</organism>
<dbReference type="OrthoDB" id="8046861at2"/>
<dbReference type="EMBL" id="ONZI01000003">
    <property type="protein sequence ID" value="SPJ34381.1"/>
    <property type="molecule type" value="Genomic_DNA"/>
</dbReference>
<protein>
    <recommendedName>
        <fullName evidence="9">Polysaccharide biosynthesis protein C-terminal domain-containing protein</fullName>
    </recommendedName>
</protein>
<keyword evidence="8" id="KW-1185">Reference proteome</keyword>
<comment type="subcellular location">
    <subcellularLocation>
        <location evidence="1">Cell membrane</location>
        <topology evidence="1">Multi-pass membrane protein</topology>
    </subcellularLocation>
</comment>
<dbReference type="Proteomes" id="UP000244934">
    <property type="component" value="Unassembled WGS sequence"/>
</dbReference>
<dbReference type="AlphaFoldDB" id="A0A2R8CNB3"/>
<evidence type="ECO:0000256" key="5">
    <source>
        <dbReference type="ARBA" id="ARBA00023136"/>
    </source>
</evidence>
<feature type="transmembrane region" description="Helical" evidence="6">
    <location>
        <begin position="20"/>
        <end position="44"/>
    </location>
</feature>
<evidence type="ECO:0000313" key="7">
    <source>
        <dbReference type="EMBL" id="SPJ34381.1"/>
    </source>
</evidence>
<evidence type="ECO:0000256" key="2">
    <source>
        <dbReference type="ARBA" id="ARBA00022475"/>
    </source>
</evidence>
<dbReference type="GO" id="GO:0005886">
    <property type="term" value="C:plasma membrane"/>
    <property type="evidence" value="ECO:0007669"/>
    <property type="project" value="UniProtKB-SubCell"/>
</dbReference>
<dbReference type="PANTHER" id="PTHR30250:SF11">
    <property type="entry name" value="O-ANTIGEN TRANSPORTER-RELATED"/>
    <property type="match status" value="1"/>
</dbReference>
<evidence type="ECO:0000256" key="1">
    <source>
        <dbReference type="ARBA" id="ARBA00004651"/>
    </source>
</evidence>
<evidence type="ECO:0008006" key="9">
    <source>
        <dbReference type="Google" id="ProtNLM"/>
    </source>
</evidence>
<evidence type="ECO:0000256" key="4">
    <source>
        <dbReference type="ARBA" id="ARBA00022989"/>
    </source>
</evidence>
<keyword evidence="3 6" id="KW-0812">Transmembrane</keyword>
<evidence type="ECO:0000313" key="8">
    <source>
        <dbReference type="Proteomes" id="UP000244934"/>
    </source>
</evidence>
<feature type="transmembrane region" description="Helical" evidence="6">
    <location>
        <begin position="65"/>
        <end position="85"/>
    </location>
</feature>
<sequence>MVSKFFFIFFLAYYLEPHAVALYGLLTVTVSYSLYALGFDFYTYSTRELLGNVQDQWARLIRDQGVFFALTYILVLPLLALVFFFELLPWFLAPWFFMLVIVEHLSQELNRLLVAISKQLLASVILFLRSGLWAIIAVISFWLFPQTRSLEYALSAWVLGALISCIIGIVALSALERKNLKQSVDWKWIRRGIAVAVPFLIATLSIRGVFTIDRYWVKLIAGQEILASYVLFAGIANAVTSFLDAGVFVFLYPKIVSAFTRKDQKDFVSGMRSLLLQTVLIATLLSLAAAILVHPLLWWLGKDVYSQNVGILYVVLFAIVLYAISMVPHYGLYAMSKDRHIIFSHLVALPLFALSALVFTGFTSVYGIPLALCFVFLAILIYKAIVYQRCKSRLEWASS</sequence>
<reference evidence="8" key="1">
    <citation type="submission" date="2018-03" db="EMBL/GenBank/DDBJ databases">
        <authorList>
            <person name="Navarro De La Torre S."/>
        </authorList>
    </citation>
    <scope>NUCLEOTIDE SEQUENCE [LARGE SCALE GENOMIC DNA]</scope>
    <source>
        <strain evidence="8">EAod3</strain>
    </source>
</reference>
<keyword evidence="2" id="KW-1003">Cell membrane</keyword>
<keyword evidence="4 6" id="KW-1133">Transmembrane helix</keyword>
<gene>
    <name evidence="7" type="ORF">KSP9073_02415</name>
</gene>
<feature type="transmembrane region" description="Helical" evidence="6">
    <location>
        <begin position="91"/>
        <end position="109"/>
    </location>
</feature>
<feature type="transmembrane region" description="Helical" evidence="6">
    <location>
        <begin position="274"/>
        <end position="299"/>
    </location>
</feature>
<evidence type="ECO:0000256" key="6">
    <source>
        <dbReference type="SAM" id="Phobius"/>
    </source>
</evidence>
<feature type="transmembrane region" description="Helical" evidence="6">
    <location>
        <begin position="311"/>
        <end position="333"/>
    </location>
</feature>